<dbReference type="Gene3D" id="3.40.50.2000">
    <property type="entry name" value="Glycogen Phosphorylase B"/>
    <property type="match status" value="2"/>
</dbReference>
<evidence type="ECO:0000259" key="5">
    <source>
        <dbReference type="Pfam" id="PF21036"/>
    </source>
</evidence>
<evidence type="ECO:0000256" key="2">
    <source>
        <dbReference type="ARBA" id="ARBA00022676"/>
    </source>
</evidence>
<dbReference type="PANTHER" id="PTHR48050">
    <property type="entry name" value="STEROL 3-BETA-GLUCOSYLTRANSFERASE"/>
    <property type="match status" value="1"/>
</dbReference>
<dbReference type="SUPFAM" id="SSF53756">
    <property type="entry name" value="UDP-Glycosyltransferase/glycogen phosphorylase"/>
    <property type="match status" value="1"/>
</dbReference>
<reference evidence="6 7" key="1">
    <citation type="submission" date="2021-03" db="EMBL/GenBank/DDBJ databases">
        <title>Sequencing the genomes of 1000 actinobacteria strains.</title>
        <authorList>
            <person name="Klenk H.-P."/>
        </authorList>
    </citation>
    <scope>NUCLEOTIDE SEQUENCE [LARGE SCALE GENOMIC DNA]</scope>
    <source>
        <strain evidence="6 7">DSM 46670</strain>
    </source>
</reference>
<dbReference type="RefSeq" id="WP_209645609.1">
    <property type="nucleotide sequence ID" value="NZ_JAGINW010000001.1"/>
</dbReference>
<feature type="domain" description="Erythromycin biosynthesis protein CIII-like C-terminal" evidence="4">
    <location>
        <begin position="246"/>
        <end position="389"/>
    </location>
</feature>
<comment type="caution">
    <text evidence="6">The sequence shown here is derived from an EMBL/GenBank/DDBJ whole genome shotgun (WGS) entry which is preliminary data.</text>
</comment>
<dbReference type="InterPro" id="IPR002213">
    <property type="entry name" value="UDP_glucos_trans"/>
</dbReference>
<dbReference type="InterPro" id="IPR010610">
    <property type="entry name" value="EryCIII-like_C"/>
</dbReference>
<accession>A0ABS4TWB5</accession>
<evidence type="ECO:0000313" key="6">
    <source>
        <dbReference type="EMBL" id="MBP2328663.1"/>
    </source>
</evidence>
<gene>
    <name evidence="6" type="ORF">JOF56_009048</name>
</gene>
<protein>
    <submittedName>
        <fullName evidence="6">UDP:flavonoid glycosyltransferase YjiC (YdhE family)</fullName>
    </submittedName>
</protein>
<comment type="similarity">
    <text evidence="1">Belongs to the glycosyltransferase 28 family.</text>
</comment>
<dbReference type="InterPro" id="IPR050426">
    <property type="entry name" value="Glycosyltransferase_28"/>
</dbReference>
<name>A0ABS4TWB5_9PSEU</name>
<evidence type="ECO:0000259" key="4">
    <source>
        <dbReference type="Pfam" id="PF06722"/>
    </source>
</evidence>
<evidence type="ECO:0000313" key="7">
    <source>
        <dbReference type="Proteomes" id="UP001519332"/>
    </source>
</evidence>
<dbReference type="Pfam" id="PF21036">
    <property type="entry name" value="EryCIII-like_N"/>
    <property type="match status" value="1"/>
</dbReference>
<dbReference type="EMBL" id="JAGINW010000001">
    <property type="protein sequence ID" value="MBP2328663.1"/>
    <property type="molecule type" value="Genomic_DNA"/>
</dbReference>
<proteinExistence type="inferred from homology"/>
<evidence type="ECO:0000256" key="3">
    <source>
        <dbReference type="ARBA" id="ARBA00022679"/>
    </source>
</evidence>
<evidence type="ECO:0000256" key="1">
    <source>
        <dbReference type="ARBA" id="ARBA00006962"/>
    </source>
</evidence>
<feature type="domain" description="Erythromycin biosynthesis protein CIII-like N-terminal" evidence="5">
    <location>
        <begin position="94"/>
        <end position="230"/>
    </location>
</feature>
<keyword evidence="7" id="KW-1185">Reference proteome</keyword>
<keyword evidence="3" id="KW-0808">Transferase</keyword>
<organism evidence="6 7">
    <name type="scientific">Kibdelosporangium banguiense</name>
    <dbReference type="NCBI Taxonomy" id="1365924"/>
    <lineage>
        <taxon>Bacteria</taxon>
        <taxon>Bacillati</taxon>
        <taxon>Actinomycetota</taxon>
        <taxon>Actinomycetes</taxon>
        <taxon>Pseudonocardiales</taxon>
        <taxon>Pseudonocardiaceae</taxon>
        <taxon>Kibdelosporangium</taxon>
    </lineage>
</organism>
<dbReference type="PANTHER" id="PTHR48050:SF13">
    <property type="entry name" value="STEROL 3-BETA-GLUCOSYLTRANSFERASE UGT80A2"/>
    <property type="match status" value="1"/>
</dbReference>
<dbReference type="InterPro" id="IPR048284">
    <property type="entry name" value="EryCIII-like_N"/>
</dbReference>
<dbReference type="Pfam" id="PF06722">
    <property type="entry name" value="EryCIII-like_C"/>
    <property type="match status" value="1"/>
</dbReference>
<keyword evidence="2" id="KW-0328">Glycosyltransferase</keyword>
<dbReference type="Proteomes" id="UP001519332">
    <property type="component" value="Unassembled WGS sequence"/>
</dbReference>
<sequence>MRVLFVPLPWPTHIFPVVGLAWACRLAGGDVRVAVDDSMTDVVVTAGLTPVPLGDGFDFMADLRTTRELPPWDGPGATLTGSQRSRPLDRYLSVAEAQIDALSAFAGHWRPDVVVFDPMNFAGPLVAQQLGVPAVRHLWGPDITRLLGWPGMGNAQIEWPERLADLFARHGGKPVDDLAALTVDPCPAVLQVDGHPHRVTIRPVPYNGPGWLPDDLAAAPARRRVLVTWGTAATQVGGAKEFGVPRILQALADEDVDVVVAATRRDAEQLDSVPANARVLTGVPLHTVLPTCAAIVHQGGGGTLLTSAFYGVPQLAVVTEPNQRITSAGLPDTGAGVLMPVQDAEPEHVRAAVWRLLDEPAYQAAAAGLRTQLLAQTPPAELAARLRELG</sequence>
<dbReference type="CDD" id="cd03784">
    <property type="entry name" value="GT1_Gtf-like"/>
    <property type="match status" value="1"/>
</dbReference>